<comment type="subcellular location">
    <subcellularLocation>
        <location evidence="7">Cytoplasm</location>
    </subcellularLocation>
</comment>
<sequence length="340" mass="37763">MTGLLLMNLGTPDSPAQADVRAYLKEFLSDPRVLDGPAWRRKLILNLFILPRRPKQSAKAYRSIWTDQGSPILVHARALRDKVRNRLADETPVEIGMRYGTPSIQAGVEKLVGAGVDRLILFPMYPQYSAATTGSCLAEAYRVALNMRDVPAITVVPPFYDHPAWLEPTASLARKTLDRARADKIFLSFHGLPEHQVRASDRTGKTCLATDDCCEALRPINANCYRAQCYATARALTRMLDLPPDRVVTCFQSRLGRVPWIRPYTDDMLKQHAGGGRDAIILSPAFVADCLETLEELGIRGAETWSKAGGGRLSLTPCANDNDRWAEGVLTLVRESCNWL</sequence>
<dbReference type="GO" id="GO:0046872">
    <property type="term" value="F:metal ion binding"/>
    <property type="evidence" value="ECO:0007669"/>
    <property type="project" value="UniProtKB-KW"/>
</dbReference>
<comment type="catalytic activity">
    <reaction evidence="7">
        <text>heme b + 2 H(+) = protoporphyrin IX + Fe(2+)</text>
        <dbReference type="Rhea" id="RHEA:22584"/>
        <dbReference type="ChEBI" id="CHEBI:15378"/>
        <dbReference type="ChEBI" id="CHEBI:29033"/>
        <dbReference type="ChEBI" id="CHEBI:57306"/>
        <dbReference type="ChEBI" id="CHEBI:60344"/>
        <dbReference type="EC" id="4.98.1.1"/>
    </reaction>
</comment>
<dbReference type="EC" id="4.98.1.1" evidence="7"/>
<accession>A0A8J7CCU4</accession>
<dbReference type="GO" id="GO:0005737">
    <property type="term" value="C:cytoplasm"/>
    <property type="evidence" value="ECO:0007669"/>
    <property type="project" value="UniProtKB-SubCell"/>
</dbReference>
<keyword evidence="7" id="KW-0479">Metal-binding</keyword>
<dbReference type="GO" id="GO:0004325">
    <property type="term" value="F:ferrochelatase activity"/>
    <property type="evidence" value="ECO:0007669"/>
    <property type="project" value="UniProtKB-UniRule"/>
</dbReference>
<evidence type="ECO:0000256" key="1">
    <source>
        <dbReference type="ARBA" id="ARBA00007718"/>
    </source>
</evidence>
<evidence type="ECO:0000313" key="9">
    <source>
        <dbReference type="EMBL" id="MBD3867947.1"/>
    </source>
</evidence>
<dbReference type="AlphaFoldDB" id="A0A8J7CCU4"/>
<comment type="similarity">
    <text evidence="1 7 8">Belongs to the ferrochelatase family.</text>
</comment>
<dbReference type="SUPFAM" id="SSF53800">
    <property type="entry name" value="Chelatase"/>
    <property type="match status" value="1"/>
</dbReference>
<dbReference type="Gene3D" id="3.40.50.1400">
    <property type="match status" value="2"/>
</dbReference>
<evidence type="ECO:0000256" key="2">
    <source>
        <dbReference type="ARBA" id="ARBA00023004"/>
    </source>
</evidence>
<keyword evidence="7" id="KW-0963">Cytoplasm</keyword>
<keyword evidence="3 7" id="KW-0350">Heme biosynthesis</keyword>
<organism evidence="9 10">
    <name type="scientific">Candidatus Polarisedimenticola svalbardensis</name>
    <dbReference type="NCBI Taxonomy" id="2886004"/>
    <lineage>
        <taxon>Bacteria</taxon>
        <taxon>Pseudomonadati</taxon>
        <taxon>Acidobacteriota</taxon>
        <taxon>Candidatus Polarisedimenticolia</taxon>
        <taxon>Candidatus Polarisedimenticolales</taxon>
        <taxon>Candidatus Polarisedimenticolaceae</taxon>
        <taxon>Candidatus Polarisedimenticola</taxon>
    </lineage>
</organism>
<dbReference type="Proteomes" id="UP000648239">
    <property type="component" value="Unassembled WGS sequence"/>
</dbReference>
<dbReference type="Pfam" id="PF00762">
    <property type="entry name" value="Ferrochelatase"/>
    <property type="match status" value="1"/>
</dbReference>
<dbReference type="CDD" id="cd00419">
    <property type="entry name" value="Ferrochelatase_C"/>
    <property type="match status" value="1"/>
</dbReference>
<feature type="binding site" evidence="7">
    <location>
        <position position="190"/>
    </location>
    <ligand>
        <name>Fe(2+)</name>
        <dbReference type="ChEBI" id="CHEBI:29033"/>
    </ligand>
</feature>
<dbReference type="InterPro" id="IPR033659">
    <property type="entry name" value="Ferrochelatase_N"/>
</dbReference>
<comment type="caution">
    <text evidence="9">The sequence shown here is derived from an EMBL/GenBank/DDBJ whole genome shotgun (WGS) entry which is preliminary data.</text>
</comment>
<protein>
    <recommendedName>
        <fullName evidence="7">Ferrochelatase</fullName>
        <ecNumber evidence="7">4.98.1.1</ecNumber>
    </recommendedName>
    <alternativeName>
        <fullName evidence="7">Heme synthase</fullName>
    </alternativeName>
    <alternativeName>
        <fullName evidence="7">Protoheme ferro-lyase</fullName>
    </alternativeName>
</protein>
<keyword evidence="2 7" id="KW-0408">Iron</keyword>
<evidence type="ECO:0000313" key="10">
    <source>
        <dbReference type="Proteomes" id="UP000648239"/>
    </source>
</evidence>
<evidence type="ECO:0000256" key="3">
    <source>
        <dbReference type="ARBA" id="ARBA00023133"/>
    </source>
</evidence>
<dbReference type="EMBL" id="JACXWD010000019">
    <property type="protein sequence ID" value="MBD3867947.1"/>
    <property type="molecule type" value="Genomic_DNA"/>
</dbReference>
<keyword evidence="4 7" id="KW-0456">Lyase</keyword>
<evidence type="ECO:0000256" key="5">
    <source>
        <dbReference type="ARBA" id="ARBA00023244"/>
    </source>
</evidence>
<comment type="pathway">
    <text evidence="7">Porphyrin-containing compound metabolism; protoheme biosynthesis; protoheme from protoporphyrin-IX: step 1/1.</text>
</comment>
<evidence type="ECO:0000256" key="8">
    <source>
        <dbReference type="RuleBase" id="RU004185"/>
    </source>
</evidence>
<feature type="binding site" evidence="7">
    <location>
        <position position="292"/>
    </location>
    <ligand>
        <name>Fe(2+)</name>
        <dbReference type="ChEBI" id="CHEBI:29033"/>
    </ligand>
</feature>
<evidence type="ECO:0000256" key="6">
    <source>
        <dbReference type="ARBA" id="ARBA00024536"/>
    </source>
</evidence>
<dbReference type="UniPathway" id="UPA00252">
    <property type="reaction ID" value="UER00325"/>
</dbReference>
<dbReference type="NCBIfam" id="TIGR00109">
    <property type="entry name" value="hemH"/>
    <property type="match status" value="1"/>
</dbReference>
<dbReference type="GO" id="GO:0006783">
    <property type="term" value="P:heme biosynthetic process"/>
    <property type="evidence" value="ECO:0007669"/>
    <property type="project" value="UniProtKB-UniRule"/>
</dbReference>
<dbReference type="CDD" id="cd03411">
    <property type="entry name" value="Ferrochelatase_N"/>
    <property type="match status" value="1"/>
</dbReference>
<dbReference type="HAMAP" id="MF_00323">
    <property type="entry name" value="Ferrochelatase"/>
    <property type="match status" value="1"/>
</dbReference>
<proteinExistence type="inferred from homology"/>
<dbReference type="InterPro" id="IPR001015">
    <property type="entry name" value="Ferrochelatase"/>
</dbReference>
<dbReference type="PANTHER" id="PTHR11108">
    <property type="entry name" value="FERROCHELATASE"/>
    <property type="match status" value="1"/>
</dbReference>
<gene>
    <name evidence="7 9" type="primary">hemH</name>
    <name evidence="9" type="ORF">IFK94_07475</name>
</gene>
<evidence type="ECO:0000256" key="7">
    <source>
        <dbReference type="HAMAP-Rule" id="MF_00323"/>
    </source>
</evidence>
<keyword evidence="5 7" id="KW-0627">Porphyrin biosynthesis</keyword>
<dbReference type="PANTHER" id="PTHR11108:SF1">
    <property type="entry name" value="FERROCHELATASE, MITOCHONDRIAL"/>
    <property type="match status" value="1"/>
</dbReference>
<evidence type="ECO:0000256" key="4">
    <source>
        <dbReference type="ARBA" id="ARBA00023239"/>
    </source>
</evidence>
<comment type="function">
    <text evidence="7">Catalyzes the ferrous insertion into protoporphyrin IX.</text>
</comment>
<name>A0A8J7CCU4_9BACT</name>
<dbReference type="InterPro" id="IPR033644">
    <property type="entry name" value="Ferrochelatase_C"/>
</dbReference>
<reference evidence="9 10" key="1">
    <citation type="submission" date="2020-08" db="EMBL/GenBank/DDBJ databases">
        <title>Acidobacteriota in marine sediments use diverse sulfur dissimilation pathways.</title>
        <authorList>
            <person name="Wasmund K."/>
        </authorList>
    </citation>
    <scope>NUCLEOTIDE SEQUENCE [LARGE SCALE GENOMIC DNA]</scope>
    <source>
        <strain evidence="9">MAG AM4</strain>
    </source>
</reference>
<comment type="catalytic activity">
    <reaction evidence="6">
        <text>Fe-coproporphyrin III + 2 H(+) = coproporphyrin III + Fe(2+)</text>
        <dbReference type="Rhea" id="RHEA:49572"/>
        <dbReference type="ChEBI" id="CHEBI:15378"/>
        <dbReference type="ChEBI" id="CHEBI:29033"/>
        <dbReference type="ChEBI" id="CHEBI:68438"/>
        <dbReference type="ChEBI" id="CHEBI:131725"/>
        <dbReference type="EC" id="4.99.1.9"/>
    </reaction>
    <physiologicalReaction direction="right-to-left" evidence="6">
        <dbReference type="Rhea" id="RHEA:49574"/>
    </physiologicalReaction>
</comment>